<feature type="region of interest" description="Disordered" evidence="1">
    <location>
        <begin position="288"/>
        <end position="315"/>
    </location>
</feature>
<comment type="caution">
    <text evidence="3">The sequence shown here is derived from an EMBL/GenBank/DDBJ whole genome shotgun (WGS) entry which is preliminary data.</text>
</comment>
<dbReference type="InParanoid" id="A0A409WBZ9"/>
<protein>
    <submittedName>
        <fullName evidence="3">Uncharacterized protein</fullName>
    </submittedName>
</protein>
<evidence type="ECO:0000256" key="1">
    <source>
        <dbReference type="SAM" id="MobiDB-lite"/>
    </source>
</evidence>
<feature type="compositionally biased region" description="Polar residues" evidence="1">
    <location>
        <begin position="293"/>
        <end position="315"/>
    </location>
</feature>
<feature type="compositionally biased region" description="Polar residues" evidence="1">
    <location>
        <begin position="410"/>
        <end position="425"/>
    </location>
</feature>
<evidence type="ECO:0000313" key="3">
    <source>
        <dbReference type="EMBL" id="PPQ76018.1"/>
    </source>
</evidence>
<keyword evidence="2" id="KW-1133">Transmembrane helix</keyword>
<dbReference type="Gene3D" id="2.60.120.260">
    <property type="entry name" value="Galactose-binding domain-like"/>
    <property type="match status" value="1"/>
</dbReference>
<reference evidence="3 4" key="1">
    <citation type="journal article" date="2018" name="Evol. Lett.">
        <title>Horizontal gene cluster transfer increased hallucinogenic mushroom diversity.</title>
        <authorList>
            <person name="Reynolds H.T."/>
            <person name="Vijayakumar V."/>
            <person name="Gluck-Thaler E."/>
            <person name="Korotkin H.B."/>
            <person name="Matheny P.B."/>
            <person name="Slot J.C."/>
        </authorList>
    </citation>
    <scope>NUCLEOTIDE SEQUENCE [LARGE SCALE GENOMIC DNA]</scope>
    <source>
        <strain evidence="3 4">2629</strain>
    </source>
</reference>
<organism evidence="3 4">
    <name type="scientific">Panaeolus cyanescens</name>
    <dbReference type="NCBI Taxonomy" id="181874"/>
    <lineage>
        <taxon>Eukaryota</taxon>
        <taxon>Fungi</taxon>
        <taxon>Dikarya</taxon>
        <taxon>Basidiomycota</taxon>
        <taxon>Agaricomycotina</taxon>
        <taxon>Agaricomycetes</taxon>
        <taxon>Agaricomycetidae</taxon>
        <taxon>Agaricales</taxon>
        <taxon>Agaricineae</taxon>
        <taxon>Galeropsidaceae</taxon>
        <taxon>Panaeolus</taxon>
    </lineage>
</organism>
<dbReference type="EMBL" id="NHTK01005617">
    <property type="protein sequence ID" value="PPQ76018.1"/>
    <property type="molecule type" value="Genomic_DNA"/>
</dbReference>
<accession>A0A409WBZ9</accession>
<evidence type="ECO:0000313" key="4">
    <source>
        <dbReference type="Proteomes" id="UP000284842"/>
    </source>
</evidence>
<feature type="transmembrane region" description="Helical" evidence="2">
    <location>
        <begin position="322"/>
        <end position="344"/>
    </location>
</feature>
<feature type="region of interest" description="Disordered" evidence="1">
    <location>
        <begin position="410"/>
        <end position="431"/>
    </location>
</feature>
<keyword evidence="4" id="KW-1185">Reference proteome</keyword>
<gene>
    <name evidence="3" type="ORF">CVT24_006565</name>
</gene>
<name>A0A409WBZ9_9AGAR</name>
<dbReference type="AlphaFoldDB" id="A0A409WBZ9"/>
<sequence>MSGSTTVIVDSSSPSIRYVGDWIPSDPTDDMRDPTKFMGGTLPFSKQLYRAPEGKQVSLFHTFTGTTKLHVRGTVDTADRGAVSYDQMCDVQPRGPMVATESFLISGGQENDYMLCELRNLTPTETYTLNFTVNVERGHPVWFDRLVLEPSANADLTNALVRLDHRHLSIKYDNDWVNNFNSVHYTNKSQSKVAFDFTGTSVSWYHSHVINWARGSSQATWSIDNEPQQTVTIPAVEPALASLFVEELLFKTPELEPRPHRLEVTYLGQDPTVERPLSLRNLLVQNAPIPTGAPTSSTPVSGSQTPAGGHVSTSELSQGAKIGVGVGVSVAGMILIGVFVLMFLRKRRMAAKKDHLPTKLARENSGSLSSESDQREFDIIIAPHRSVASLKRNLLRKNVGEMFEMLVTSQRSRPKSDVTSSNTRNYPAEDVHRSTPGIRRVYWEKDRLHAHVCFTSVVIYLYCTKGEILHDNRSDIVSLNQICPYAGARIETGGGNPQQPASVTGLRLHATVNTTRSGTGTPPLNQVCEVTPHGTALASDPVLPASALVNDHILCDIRSLLPTQTYTFNYTVNVASGGVWFDRLVLDPTSDLNIGDFTIVELDHRHPSIRYDRDWTNIDDVLHRTNKPQSKMWVNFTGMNSTIQGLIPD</sequence>
<evidence type="ECO:0000256" key="2">
    <source>
        <dbReference type="SAM" id="Phobius"/>
    </source>
</evidence>
<dbReference type="OrthoDB" id="3052647at2759"/>
<dbReference type="Proteomes" id="UP000284842">
    <property type="component" value="Unassembled WGS sequence"/>
</dbReference>
<keyword evidence="2" id="KW-0812">Transmembrane</keyword>
<keyword evidence="2" id="KW-0472">Membrane</keyword>
<proteinExistence type="predicted"/>